<evidence type="ECO:0000313" key="2">
    <source>
        <dbReference type="Proteomes" id="UP000192393"/>
    </source>
</evidence>
<keyword evidence="2" id="KW-1185">Reference proteome</keyword>
<dbReference type="Proteomes" id="UP000192393">
    <property type="component" value="Unassembled WGS sequence"/>
</dbReference>
<organism evidence="1 2">
    <name type="scientific">Moheibacter sediminis</name>
    <dbReference type="NCBI Taxonomy" id="1434700"/>
    <lineage>
        <taxon>Bacteria</taxon>
        <taxon>Pseudomonadati</taxon>
        <taxon>Bacteroidota</taxon>
        <taxon>Flavobacteriia</taxon>
        <taxon>Flavobacteriales</taxon>
        <taxon>Weeksellaceae</taxon>
        <taxon>Moheibacter</taxon>
    </lineage>
</organism>
<proteinExistence type="predicted"/>
<dbReference type="EMBL" id="FWXS01000009">
    <property type="protein sequence ID" value="SMC81345.1"/>
    <property type="molecule type" value="Genomic_DNA"/>
</dbReference>
<gene>
    <name evidence="1" type="ORF">SAMN06296427_10972</name>
</gene>
<evidence type="ECO:0000313" key="1">
    <source>
        <dbReference type="EMBL" id="SMC81345.1"/>
    </source>
</evidence>
<dbReference type="STRING" id="1434700.SAMN06296427_10972"/>
<protein>
    <submittedName>
        <fullName evidence="1">Uncharacterized protein</fullName>
    </submittedName>
</protein>
<reference evidence="1 2" key="1">
    <citation type="submission" date="2017-04" db="EMBL/GenBank/DDBJ databases">
        <authorList>
            <person name="Afonso C.L."/>
            <person name="Miller P.J."/>
            <person name="Scott M.A."/>
            <person name="Spackman E."/>
            <person name="Goraichik I."/>
            <person name="Dimitrov K.M."/>
            <person name="Suarez D.L."/>
            <person name="Swayne D.E."/>
        </authorList>
    </citation>
    <scope>NUCLEOTIDE SEQUENCE [LARGE SCALE GENOMIC DNA]</scope>
    <source>
        <strain evidence="1 2">CGMCC 1.12708</strain>
    </source>
</reference>
<accession>A0A1W2C7V1</accession>
<name>A0A1W2C7V1_9FLAO</name>
<dbReference type="OrthoDB" id="1202013at2"/>
<sequence length="125" mass="14079">MKYLFLLITLCCFGIGQSQESNIYSKFKTGKFSYEGNSGKVEIIRTEKKNIEIFNNGKSKLINEIKWINDSTYILTHKKSINASGCLDKGDWVKSTIIKVDGNSYTIKAISNKCGEGQTVIHKTE</sequence>
<dbReference type="AlphaFoldDB" id="A0A1W2C7V1"/>
<dbReference type="RefSeq" id="WP_084018091.1">
    <property type="nucleotide sequence ID" value="NZ_FWXS01000009.1"/>
</dbReference>